<organism evidence="3 4">
    <name type="scientific">Candidatus Woesebacteria bacterium RIFOXYB1_FULL_41_13</name>
    <dbReference type="NCBI Taxonomy" id="1802540"/>
    <lineage>
        <taxon>Bacteria</taxon>
        <taxon>Candidatus Woeseibacteriota</taxon>
    </lineage>
</organism>
<keyword evidence="2" id="KW-1133">Transmembrane helix</keyword>
<comment type="caution">
    <text evidence="3">The sequence shown here is derived from an EMBL/GenBank/DDBJ whole genome shotgun (WGS) entry which is preliminary data.</text>
</comment>
<feature type="region of interest" description="Disordered" evidence="1">
    <location>
        <begin position="138"/>
        <end position="166"/>
    </location>
</feature>
<dbReference type="AlphaFoldDB" id="A0A1F8CZ20"/>
<dbReference type="Proteomes" id="UP000178937">
    <property type="component" value="Unassembled WGS sequence"/>
</dbReference>
<evidence type="ECO:0000313" key="4">
    <source>
        <dbReference type="Proteomes" id="UP000178937"/>
    </source>
</evidence>
<proteinExistence type="predicted"/>
<gene>
    <name evidence="3" type="ORF">A2393_02230</name>
</gene>
<feature type="transmembrane region" description="Helical" evidence="2">
    <location>
        <begin position="23"/>
        <end position="41"/>
    </location>
</feature>
<evidence type="ECO:0000256" key="1">
    <source>
        <dbReference type="SAM" id="MobiDB-lite"/>
    </source>
</evidence>
<evidence type="ECO:0000256" key="2">
    <source>
        <dbReference type="SAM" id="Phobius"/>
    </source>
</evidence>
<name>A0A1F8CZ20_9BACT</name>
<reference evidence="3 4" key="1">
    <citation type="journal article" date="2016" name="Nat. Commun.">
        <title>Thousands of microbial genomes shed light on interconnected biogeochemical processes in an aquifer system.</title>
        <authorList>
            <person name="Anantharaman K."/>
            <person name="Brown C.T."/>
            <person name="Hug L.A."/>
            <person name="Sharon I."/>
            <person name="Castelle C.J."/>
            <person name="Probst A.J."/>
            <person name="Thomas B.C."/>
            <person name="Singh A."/>
            <person name="Wilkins M.J."/>
            <person name="Karaoz U."/>
            <person name="Brodie E.L."/>
            <person name="Williams K.H."/>
            <person name="Hubbard S.S."/>
            <person name="Banfield J.F."/>
        </authorList>
    </citation>
    <scope>NUCLEOTIDE SEQUENCE [LARGE SCALE GENOMIC DNA]</scope>
</reference>
<keyword evidence="2" id="KW-0812">Transmembrane</keyword>
<keyword evidence="2" id="KW-0472">Membrane</keyword>
<sequence length="166" mass="17747">MEEETDSVAQVAKKKGGSWMLKLIPYVIILAAGIYGGTYLVKQKPTWFGLPQGTAQAQAEANAIIAKVSKLMELPTDESPTIATVTDISVVKDQPFFSKAQNDDKVLIYQKAGKAILYRESENKIIEVGAVNFNQSAASPEASSTPAPTVKPTVAPTATPVIVPEQ</sequence>
<accession>A0A1F8CZ20</accession>
<dbReference type="EMBL" id="MGIA01000023">
    <property type="protein sequence ID" value="OGM80785.1"/>
    <property type="molecule type" value="Genomic_DNA"/>
</dbReference>
<evidence type="ECO:0000313" key="3">
    <source>
        <dbReference type="EMBL" id="OGM80785.1"/>
    </source>
</evidence>
<protein>
    <submittedName>
        <fullName evidence="3">Uncharacterized protein</fullName>
    </submittedName>
</protein>